<dbReference type="Proteomes" id="UP000593566">
    <property type="component" value="Unassembled WGS sequence"/>
</dbReference>
<proteinExistence type="predicted"/>
<dbReference type="GeneID" id="59335235"/>
<dbReference type="RefSeq" id="XP_037146932.1">
    <property type="nucleotide sequence ID" value="XM_037297731.1"/>
</dbReference>
<evidence type="ECO:0000256" key="1">
    <source>
        <dbReference type="SAM" id="MobiDB-lite"/>
    </source>
</evidence>
<evidence type="ECO:0000313" key="2">
    <source>
        <dbReference type="EMBL" id="KAF6217497.1"/>
    </source>
</evidence>
<feature type="region of interest" description="Disordered" evidence="1">
    <location>
        <begin position="143"/>
        <end position="176"/>
    </location>
</feature>
<reference evidence="2 3" key="1">
    <citation type="journal article" date="2020" name="Genomics">
        <title>Complete, high-quality genomes from long-read metagenomic sequencing of two wolf lichen thalli reveals enigmatic genome architecture.</title>
        <authorList>
            <person name="McKenzie S.K."/>
            <person name="Walston R.F."/>
            <person name="Allen J.L."/>
        </authorList>
    </citation>
    <scope>NUCLEOTIDE SEQUENCE [LARGE SCALE GENOMIC DNA]</scope>
    <source>
        <strain evidence="2">WasteWater1</strain>
    </source>
</reference>
<keyword evidence="3" id="KW-1185">Reference proteome</keyword>
<protein>
    <submittedName>
        <fullName evidence="2">Uncharacterized protein</fullName>
    </submittedName>
</protein>
<comment type="caution">
    <text evidence="2">The sequence shown here is derived from an EMBL/GenBank/DDBJ whole genome shotgun (WGS) entry which is preliminary data.</text>
</comment>
<dbReference type="EMBL" id="JACCJB010000027">
    <property type="protein sequence ID" value="KAF6217497.1"/>
    <property type="molecule type" value="Genomic_DNA"/>
</dbReference>
<name>A0A8H6C5H3_9LECA</name>
<sequence>MIFSPAPQIQAGPRTATASHRDDRMVDGSAARRADRMTLLEHGAMAADLVDIVRASTTEIVVVVCVVPSSVPSRVTLARPAPLRLLARASRMHTSSIASNTLIASVKFNLGDGGEFDSGERSEDEELGGVFWRLKRLAKSCGWGRGGDQDDEHKDDENVGSSSKNKGKKRVPDNDDPETLIEMLALIAGEGDVTKVAEEHKTRGINCPGHLHRLELLQWSHEALGEDWQKKRNVEASKSKVKFTDL</sequence>
<dbReference type="AlphaFoldDB" id="A0A8H6C5H3"/>
<gene>
    <name evidence="2" type="ORF">HO133_006835</name>
</gene>
<feature type="region of interest" description="Disordered" evidence="1">
    <location>
        <begin position="1"/>
        <end position="25"/>
    </location>
</feature>
<feature type="compositionally biased region" description="Basic and acidic residues" evidence="1">
    <location>
        <begin position="147"/>
        <end position="157"/>
    </location>
</feature>
<accession>A0A8H6C5H3</accession>
<evidence type="ECO:0000313" key="3">
    <source>
        <dbReference type="Proteomes" id="UP000593566"/>
    </source>
</evidence>
<organism evidence="2 3">
    <name type="scientific">Letharia lupina</name>
    <dbReference type="NCBI Taxonomy" id="560253"/>
    <lineage>
        <taxon>Eukaryota</taxon>
        <taxon>Fungi</taxon>
        <taxon>Dikarya</taxon>
        <taxon>Ascomycota</taxon>
        <taxon>Pezizomycotina</taxon>
        <taxon>Lecanoromycetes</taxon>
        <taxon>OSLEUM clade</taxon>
        <taxon>Lecanoromycetidae</taxon>
        <taxon>Lecanorales</taxon>
        <taxon>Lecanorineae</taxon>
        <taxon>Parmeliaceae</taxon>
        <taxon>Letharia</taxon>
    </lineage>
</organism>